<reference evidence="1 2" key="1">
    <citation type="submission" date="2011-10" db="EMBL/GenBank/DDBJ databases">
        <title>The Genome Sequence of Lachnospiraceae bacterium ACC2.</title>
        <authorList>
            <consortium name="The Broad Institute Genome Sequencing Platform"/>
            <person name="Earl A."/>
            <person name="Ward D."/>
            <person name="Feldgarden M."/>
            <person name="Gevers D."/>
            <person name="Sizova M."/>
            <person name="Hazen A."/>
            <person name="Epstein S."/>
            <person name="Young S.K."/>
            <person name="Zeng Q."/>
            <person name="Gargeya S."/>
            <person name="Fitzgerald M."/>
            <person name="Haas B."/>
            <person name="Abouelleil A."/>
            <person name="Alvarado L."/>
            <person name="Arachchi H.M."/>
            <person name="Berlin A."/>
            <person name="Brown A."/>
            <person name="Chapman S.B."/>
            <person name="Chen Z."/>
            <person name="Dunbar C."/>
            <person name="Freedman E."/>
            <person name="Gearin G."/>
            <person name="Goldberg J."/>
            <person name="Griggs A."/>
            <person name="Gujja S."/>
            <person name="Heiman D."/>
            <person name="Howarth C."/>
            <person name="Larson L."/>
            <person name="Lui A."/>
            <person name="MacDonald P.J.P."/>
            <person name="Montmayeur A."/>
            <person name="Murphy C."/>
            <person name="Neiman D."/>
            <person name="Pearson M."/>
            <person name="Priest M."/>
            <person name="Roberts A."/>
            <person name="Saif S."/>
            <person name="Shea T."/>
            <person name="Shenoy N."/>
            <person name="Sisk P."/>
            <person name="Stolte C."/>
            <person name="Sykes S."/>
            <person name="Wortman J."/>
            <person name="Nusbaum C."/>
            <person name="Birren B."/>
        </authorList>
    </citation>
    <scope>NUCLEOTIDE SEQUENCE [LARGE SCALE GENOMIC DNA]</scope>
    <source>
        <strain evidence="1 2">ACC2</strain>
    </source>
</reference>
<dbReference type="GeneID" id="86940486"/>
<organism evidence="1 2">
    <name type="scientific">Stomatobaculum longum</name>
    <dbReference type="NCBI Taxonomy" id="796942"/>
    <lineage>
        <taxon>Bacteria</taxon>
        <taxon>Bacillati</taxon>
        <taxon>Bacillota</taxon>
        <taxon>Clostridia</taxon>
        <taxon>Lachnospirales</taxon>
        <taxon>Lachnospiraceae</taxon>
        <taxon>Stomatobaculum</taxon>
    </lineage>
</organism>
<protein>
    <submittedName>
        <fullName evidence="1">Uncharacterized protein</fullName>
    </submittedName>
</protein>
<accession>A0AA36Y5B5</accession>
<keyword evidence="2" id="KW-1185">Reference proteome</keyword>
<dbReference type="EMBL" id="AGEL01000006">
    <property type="protein sequence ID" value="EHO17110.1"/>
    <property type="molecule type" value="Genomic_DNA"/>
</dbReference>
<evidence type="ECO:0000313" key="1">
    <source>
        <dbReference type="EMBL" id="EHO17110.1"/>
    </source>
</evidence>
<comment type="caution">
    <text evidence="1">The sequence shown here is derived from an EMBL/GenBank/DDBJ whole genome shotgun (WGS) entry which is preliminary data.</text>
</comment>
<sequence>MTERITEENRSYIKALRVSDVPWHRLTTVYGRATAFPAYFAVLEEMRDAAGVRKAFEELGYNVEHQDTLWHATPFASVFLARIFEKALRESAENPVAAYLAEQLTELFDCLLGCYHLGDTMEHAAPLPRFADLLLEEYLWSEEYDEEADELRYEEEDVFPDALFYSFYYYTWQAVLAEREEIEAARTPALEAKLSKVLEAL</sequence>
<dbReference type="Proteomes" id="UP000018466">
    <property type="component" value="Unassembled WGS sequence"/>
</dbReference>
<proteinExistence type="predicted"/>
<dbReference type="RefSeq" id="WP_009532542.1">
    <property type="nucleotide sequence ID" value="NZ_CAJPPX010000040.1"/>
</dbReference>
<evidence type="ECO:0000313" key="2">
    <source>
        <dbReference type="Proteomes" id="UP000018466"/>
    </source>
</evidence>
<gene>
    <name evidence="1" type="ORF">HMPREF9623_00709</name>
</gene>
<name>A0AA36Y5B5_9FIRM</name>
<dbReference type="AlphaFoldDB" id="A0AA36Y5B5"/>